<feature type="transmembrane region" description="Helical" evidence="5">
    <location>
        <begin position="404"/>
        <end position="422"/>
    </location>
</feature>
<keyword evidence="3 5" id="KW-1133">Transmembrane helix</keyword>
<keyword evidence="2 5" id="KW-0812">Transmembrane</keyword>
<dbReference type="PANTHER" id="PTHR15948">
    <property type="entry name" value="G-PROTEIN COUPLED RECEPTOR 89-RELATED"/>
    <property type="match status" value="1"/>
</dbReference>
<comment type="subcellular location">
    <subcellularLocation>
        <location evidence="1">Membrane</location>
        <topology evidence="1">Multi-pass membrane protein</topology>
    </subcellularLocation>
</comment>
<feature type="transmembrane region" description="Helical" evidence="5">
    <location>
        <begin position="202"/>
        <end position="223"/>
    </location>
</feature>
<keyword evidence="4 5" id="KW-0472">Membrane</keyword>
<evidence type="ECO:0000256" key="2">
    <source>
        <dbReference type="ARBA" id="ARBA00022692"/>
    </source>
</evidence>
<name>A0A1Z5KEP8_FISSO</name>
<evidence type="ECO:0000256" key="1">
    <source>
        <dbReference type="ARBA" id="ARBA00004141"/>
    </source>
</evidence>
<dbReference type="OrthoDB" id="264392at2759"/>
<dbReference type="EMBL" id="BDSP01000213">
    <property type="protein sequence ID" value="GAX24729.1"/>
    <property type="molecule type" value="Genomic_DNA"/>
</dbReference>
<evidence type="ECO:0000259" key="7">
    <source>
        <dbReference type="Pfam" id="PF12537"/>
    </source>
</evidence>
<feature type="transmembrane region" description="Helical" evidence="5">
    <location>
        <begin position="342"/>
        <end position="363"/>
    </location>
</feature>
<keyword evidence="9" id="KW-1185">Reference proteome</keyword>
<feature type="transmembrane region" description="Helical" evidence="5">
    <location>
        <begin position="517"/>
        <end position="536"/>
    </location>
</feature>
<dbReference type="AlphaFoldDB" id="A0A1Z5KEP8"/>
<evidence type="ECO:0000313" key="9">
    <source>
        <dbReference type="Proteomes" id="UP000198406"/>
    </source>
</evidence>
<dbReference type="InParanoid" id="A0A1Z5KEP8"/>
<dbReference type="Proteomes" id="UP000198406">
    <property type="component" value="Unassembled WGS sequence"/>
</dbReference>
<feature type="transmembrane region" description="Helical" evidence="5">
    <location>
        <begin position="111"/>
        <end position="130"/>
    </location>
</feature>
<dbReference type="InterPro" id="IPR015672">
    <property type="entry name" value="GPHR/GTG"/>
</dbReference>
<comment type="caution">
    <text evidence="8">The sequence shown here is derived from an EMBL/GenBank/DDBJ whole genome shotgun (WGS) entry which is preliminary data.</text>
</comment>
<feature type="transmembrane region" description="Helical" evidence="5">
    <location>
        <begin position="33"/>
        <end position="52"/>
    </location>
</feature>
<evidence type="ECO:0000259" key="6">
    <source>
        <dbReference type="Pfam" id="PF12430"/>
    </source>
</evidence>
<feature type="transmembrane region" description="Helical" evidence="5">
    <location>
        <begin position="163"/>
        <end position="182"/>
    </location>
</feature>
<evidence type="ECO:0000313" key="8">
    <source>
        <dbReference type="EMBL" id="GAX24729.1"/>
    </source>
</evidence>
<dbReference type="Pfam" id="PF12537">
    <property type="entry name" value="GPHR_N"/>
    <property type="match status" value="1"/>
</dbReference>
<dbReference type="InterPro" id="IPR025969">
    <property type="entry name" value="ABA_GPCR_dom"/>
</dbReference>
<proteinExistence type="predicted"/>
<protein>
    <recommendedName>
        <fullName evidence="10">Abscisic acid G-protein coupled receptor-like domain-containing protein</fullName>
    </recommendedName>
</protein>
<feature type="domain" description="Golgi pH regulator conserved" evidence="7">
    <location>
        <begin position="203"/>
        <end position="266"/>
    </location>
</feature>
<evidence type="ECO:0008006" key="10">
    <source>
        <dbReference type="Google" id="ProtNLM"/>
    </source>
</evidence>
<accession>A0A1Z5KEP8</accession>
<dbReference type="GO" id="GO:0016020">
    <property type="term" value="C:membrane"/>
    <property type="evidence" value="ECO:0007669"/>
    <property type="project" value="UniProtKB-SubCell"/>
</dbReference>
<dbReference type="InterPro" id="IPR022535">
    <property type="entry name" value="Golgi_pH-regulator_cons_dom"/>
</dbReference>
<reference evidence="8 9" key="1">
    <citation type="journal article" date="2015" name="Plant Cell">
        <title>Oil accumulation by the oleaginous diatom Fistulifera solaris as revealed by the genome and transcriptome.</title>
        <authorList>
            <person name="Tanaka T."/>
            <person name="Maeda Y."/>
            <person name="Veluchamy A."/>
            <person name="Tanaka M."/>
            <person name="Abida H."/>
            <person name="Marechal E."/>
            <person name="Bowler C."/>
            <person name="Muto M."/>
            <person name="Sunaga Y."/>
            <person name="Tanaka M."/>
            <person name="Yoshino T."/>
            <person name="Taniguchi T."/>
            <person name="Fukuda Y."/>
            <person name="Nemoto M."/>
            <person name="Matsumoto M."/>
            <person name="Wong P.S."/>
            <person name="Aburatani S."/>
            <person name="Fujibuchi W."/>
        </authorList>
    </citation>
    <scope>NUCLEOTIDE SEQUENCE [LARGE SCALE GENOMIC DNA]</scope>
    <source>
        <strain evidence="8 9">JPCC DA0580</strain>
    </source>
</reference>
<evidence type="ECO:0000256" key="3">
    <source>
        <dbReference type="ARBA" id="ARBA00022989"/>
    </source>
</evidence>
<feature type="domain" description="Abscisic acid G-protein coupled receptor-like" evidence="6">
    <location>
        <begin position="332"/>
        <end position="511"/>
    </location>
</feature>
<dbReference type="Pfam" id="PF12430">
    <property type="entry name" value="ABA_GPCR"/>
    <property type="match status" value="1"/>
</dbReference>
<organism evidence="8 9">
    <name type="scientific">Fistulifera solaris</name>
    <name type="common">Oleaginous diatom</name>
    <dbReference type="NCBI Taxonomy" id="1519565"/>
    <lineage>
        <taxon>Eukaryota</taxon>
        <taxon>Sar</taxon>
        <taxon>Stramenopiles</taxon>
        <taxon>Ochrophyta</taxon>
        <taxon>Bacillariophyta</taxon>
        <taxon>Bacillariophyceae</taxon>
        <taxon>Bacillariophycidae</taxon>
        <taxon>Naviculales</taxon>
        <taxon>Naviculaceae</taxon>
        <taxon>Fistulifera</taxon>
    </lineage>
</organism>
<evidence type="ECO:0000256" key="4">
    <source>
        <dbReference type="ARBA" id="ARBA00023136"/>
    </source>
</evidence>
<feature type="transmembrane region" description="Helical" evidence="5">
    <location>
        <begin position="72"/>
        <end position="91"/>
    </location>
</feature>
<gene>
    <name evidence="8" type="ORF">FisN_4Hh287</name>
</gene>
<evidence type="ECO:0000256" key="5">
    <source>
        <dbReference type="SAM" id="Phobius"/>
    </source>
</evidence>
<sequence>MDASICSTVTIVSTLLSRHLIATLAPSTSVQKLVHASLFFCLSLFALTVLDAAPHEWNIFMTQNALTFAYRVILWMIALQILVVTPLLIAHHLKCWKPTTTHFAWPVSCGYLFYSLQFALSILSYPIYLLRRIIRRKRKQQSKKADTLPVRVLQENRVTNTRFSLNDIVSGVLAMGIMWFVLYHLIGPLSVPPESSSELTPLTRLISCLSTVGILLSAVLNGFGSVSLPFQHLSGVFLEAVPDHVVVAAEQELEQAAAALQQRQEEFKSTTGRALPVRSNSSTNMDSFITMGNDITTRKHQLQSEIDFLQGLVGELVEDVTEMRLAKVEAARARTRAGKIRSVMGITFSIVLLVRLAAAFWNLSMTSLQDEPRATRSDPVTMALAWMIGHQWVTTVHYNSLSQFLSLILTAILSISQMNTFIRTVAVLNRRFFVPWFRHCNCFEAHGTNQHMYRSGTPPTVYGASSSLLTILITLLMTCYCLACVVLTKSMVPPHYRQSFSQALGAAAEVRPYPVHLTFAVSASISLGILTILLGIQRQNTQRYNKLKSPMSHDSSFFRFLDP</sequence>
<feature type="transmembrane region" description="Helical" evidence="5">
    <location>
        <begin position="461"/>
        <end position="488"/>
    </location>
</feature>
<dbReference type="PANTHER" id="PTHR15948:SF0">
    <property type="entry name" value="GOLGI PH REGULATOR A-RELATED"/>
    <property type="match status" value="1"/>
</dbReference>